<evidence type="ECO:0008006" key="3">
    <source>
        <dbReference type="Google" id="ProtNLM"/>
    </source>
</evidence>
<dbReference type="Pfam" id="PF06013">
    <property type="entry name" value="WXG100"/>
    <property type="match status" value="1"/>
</dbReference>
<dbReference type="InterPro" id="IPR010310">
    <property type="entry name" value="T7SS_ESAT-6-like"/>
</dbReference>
<dbReference type="EMBL" id="BAAAQM010000053">
    <property type="protein sequence ID" value="GAA1995131.1"/>
    <property type="molecule type" value="Genomic_DNA"/>
</dbReference>
<proteinExistence type="predicted"/>
<reference evidence="1 2" key="1">
    <citation type="journal article" date="2019" name="Int. J. Syst. Evol. Microbiol.">
        <title>The Global Catalogue of Microorganisms (GCM) 10K type strain sequencing project: providing services to taxonomists for standard genome sequencing and annotation.</title>
        <authorList>
            <consortium name="The Broad Institute Genomics Platform"/>
            <consortium name="The Broad Institute Genome Sequencing Center for Infectious Disease"/>
            <person name="Wu L."/>
            <person name="Ma J."/>
        </authorList>
    </citation>
    <scope>NUCLEOTIDE SEQUENCE [LARGE SCALE GENOMIC DNA]</scope>
    <source>
        <strain evidence="1 2">JCM 16013</strain>
    </source>
</reference>
<organism evidence="1 2">
    <name type="scientific">Catenulispora subtropica</name>
    <dbReference type="NCBI Taxonomy" id="450798"/>
    <lineage>
        <taxon>Bacteria</taxon>
        <taxon>Bacillati</taxon>
        <taxon>Actinomycetota</taxon>
        <taxon>Actinomycetes</taxon>
        <taxon>Catenulisporales</taxon>
        <taxon>Catenulisporaceae</taxon>
        <taxon>Catenulispora</taxon>
    </lineage>
</organism>
<dbReference type="Gene3D" id="1.10.287.1060">
    <property type="entry name" value="ESAT-6-like"/>
    <property type="match status" value="1"/>
</dbReference>
<name>A0ABN2SZH2_9ACTN</name>
<evidence type="ECO:0000313" key="2">
    <source>
        <dbReference type="Proteomes" id="UP001499854"/>
    </source>
</evidence>
<dbReference type="RefSeq" id="WP_344661432.1">
    <property type="nucleotide sequence ID" value="NZ_BAAAQM010000053.1"/>
</dbReference>
<sequence>MADPTLQHEHEAMLKAAGEFTNALDDLNTYVAPVRADHDALEWQSDAATKYRELFEEWLIQFGDICKALETMREVLGASARDYADNEAWAVDAVKSIGGPDDYTSAQKALLGM</sequence>
<gene>
    <name evidence="1" type="ORF">GCM10009838_69700</name>
</gene>
<accession>A0ABN2SZH2</accession>
<keyword evidence="2" id="KW-1185">Reference proteome</keyword>
<dbReference type="Proteomes" id="UP001499854">
    <property type="component" value="Unassembled WGS sequence"/>
</dbReference>
<comment type="caution">
    <text evidence="1">The sequence shown here is derived from an EMBL/GenBank/DDBJ whole genome shotgun (WGS) entry which is preliminary data.</text>
</comment>
<evidence type="ECO:0000313" key="1">
    <source>
        <dbReference type="EMBL" id="GAA1995131.1"/>
    </source>
</evidence>
<protein>
    <recommendedName>
        <fullName evidence="3">WXG100 family type VII secretion target</fullName>
    </recommendedName>
</protein>
<dbReference type="InterPro" id="IPR036689">
    <property type="entry name" value="ESAT-6-like_sf"/>
</dbReference>
<dbReference type="SUPFAM" id="SSF140453">
    <property type="entry name" value="EsxAB dimer-like"/>
    <property type="match status" value="1"/>
</dbReference>